<proteinExistence type="predicted"/>
<sequence>MFKLIFTLGMALHFLGDFYVSPGDAMAEHAFPFRNTARRGISYAIVVFAGLSLFFSAWAMLFAAALTLGHLGIDVAMGGYIQRRGGLSESAFFGRDQCLHIAFVAAVSLFSAFSGHTLSLLPQIRALLSAAAEDPRPILNWACLLLAVWKPANTAVRHLLFRYRPAQEEEGTVPNAGAWIGTLERIIMALLLSVHQYSAMGLVLTAKSIARFDKISRDQKFAEYYLLGTLLSTLFVILSYFLFL</sequence>
<organism evidence="2 3">
    <name type="scientific">Papillibacter cinnamivorans DSM 12816</name>
    <dbReference type="NCBI Taxonomy" id="1122930"/>
    <lineage>
        <taxon>Bacteria</taxon>
        <taxon>Bacillati</taxon>
        <taxon>Bacillota</taxon>
        <taxon>Clostridia</taxon>
        <taxon>Eubacteriales</taxon>
        <taxon>Oscillospiraceae</taxon>
        <taxon>Papillibacter</taxon>
    </lineage>
</organism>
<dbReference type="EMBL" id="FWXW01000007">
    <property type="protein sequence ID" value="SMC79861.1"/>
    <property type="molecule type" value="Genomic_DNA"/>
</dbReference>
<dbReference type="OrthoDB" id="5122730at2"/>
<feature type="transmembrane region" description="Helical" evidence="1">
    <location>
        <begin position="92"/>
        <end position="113"/>
    </location>
</feature>
<keyword evidence="1" id="KW-0812">Transmembrane</keyword>
<feature type="transmembrane region" description="Helical" evidence="1">
    <location>
        <begin position="43"/>
        <end position="71"/>
    </location>
</feature>
<dbReference type="Pfam" id="PF11750">
    <property type="entry name" value="DUF3307"/>
    <property type="match status" value="1"/>
</dbReference>
<reference evidence="2 3" key="1">
    <citation type="submission" date="2017-04" db="EMBL/GenBank/DDBJ databases">
        <authorList>
            <person name="Afonso C.L."/>
            <person name="Miller P.J."/>
            <person name="Scott M.A."/>
            <person name="Spackman E."/>
            <person name="Goraichik I."/>
            <person name="Dimitrov K.M."/>
            <person name="Suarez D.L."/>
            <person name="Swayne D.E."/>
        </authorList>
    </citation>
    <scope>NUCLEOTIDE SEQUENCE [LARGE SCALE GENOMIC DNA]</scope>
    <source>
        <strain evidence="2 3">DSM 12816</strain>
    </source>
</reference>
<dbReference type="RefSeq" id="WP_084235216.1">
    <property type="nucleotide sequence ID" value="NZ_FWXW01000007.1"/>
</dbReference>
<accession>A0A1W2C434</accession>
<dbReference type="AlphaFoldDB" id="A0A1W2C434"/>
<feature type="transmembrane region" description="Helical" evidence="1">
    <location>
        <begin position="224"/>
        <end position="243"/>
    </location>
</feature>
<dbReference type="Proteomes" id="UP000192790">
    <property type="component" value="Unassembled WGS sequence"/>
</dbReference>
<keyword evidence="1" id="KW-1133">Transmembrane helix</keyword>
<evidence type="ECO:0008006" key="4">
    <source>
        <dbReference type="Google" id="ProtNLM"/>
    </source>
</evidence>
<gene>
    <name evidence="2" type="ORF">SAMN02745168_2540</name>
</gene>
<dbReference type="InterPro" id="IPR021737">
    <property type="entry name" value="Phage_phiKZ_Orf197"/>
</dbReference>
<evidence type="ECO:0000313" key="3">
    <source>
        <dbReference type="Proteomes" id="UP000192790"/>
    </source>
</evidence>
<protein>
    <recommendedName>
        <fullName evidence="4">DUF3307 domain-containing protein</fullName>
    </recommendedName>
</protein>
<name>A0A1W2C434_9FIRM</name>
<dbReference type="STRING" id="1122930.SAMN02745168_2540"/>
<keyword evidence="1" id="KW-0472">Membrane</keyword>
<keyword evidence="3" id="KW-1185">Reference proteome</keyword>
<evidence type="ECO:0000256" key="1">
    <source>
        <dbReference type="SAM" id="Phobius"/>
    </source>
</evidence>
<evidence type="ECO:0000313" key="2">
    <source>
        <dbReference type="EMBL" id="SMC79861.1"/>
    </source>
</evidence>